<dbReference type="GO" id="GO:0003677">
    <property type="term" value="F:DNA binding"/>
    <property type="evidence" value="ECO:0007669"/>
    <property type="project" value="UniProtKB-KW"/>
</dbReference>
<dbReference type="PROSITE" id="PS51078">
    <property type="entry name" value="ICLR_ED"/>
    <property type="match status" value="1"/>
</dbReference>
<gene>
    <name evidence="6" type="ORF">CS347_03740</name>
</gene>
<reference evidence="7" key="1">
    <citation type="submission" date="2017-10" db="EMBL/GenBank/DDBJ databases">
        <title>Whole genome sequencing of various Bordetella species.</title>
        <authorList>
            <person name="Weigand M.R."/>
            <person name="Loparev V."/>
            <person name="Peng Y."/>
            <person name="Bowden K.E."/>
            <person name="Tondella M.L."/>
            <person name="Williams M.M."/>
        </authorList>
    </citation>
    <scope>NUCLEOTIDE SEQUENCE [LARGE SCALE GENOMIC DNA]</scope>
    <source>
        <strain evidence="7">H720</strain>
    </source>
</reference>
<dbReference type="AlphaFoldDB" id="A0AAN1VEL8"/>
<dbReference type="InterPro" id="IPR029016">
    <property type="entry name" value="GAF-like_dom_sf"/>
</dbReference>
<dbReference type="PANTHER" id="PTHR30136">
    <property type="entry name" value="HELIX-TURN-HELIX TRANSCRIPTIONAL REGULATOR, ICLR FAMILY"/>
    <property type="match status" value="1"/>
</dbReference>
<dbReference type="Gene3D" id="3.30.450.40">
    <property type="match status" value="1"/>
</dbReference>
<sequence length="279" mass="30165">MPQCGVPARYAGAVKYAPAPTKDSGTSLGRAFAVLDLFTLAHPIVTVEYVTEALTYTRSTAYRYLRELAGAGLITQAAPGVYSLGPRIIELERLMALTDPLYRAGLDVLPQERQTNTALLLHNLYEDKVLCILKAGPDALECGGQRITIRRARGLPFPLFQGAASLAMLPWLSAHRIRQTYLQNPKSIARAGLGENWEQFRRSMVAVRRTGYATSHGTITPLISGVAVPILAPSGRLLGSLARTLPTEALDEAAEARHAEVLHGLARRIAEGCVNASAR</sequence>
<evidence type="ECO:0000256" key="2">
    <source>
        <dbReference type="ARBA" id="ARBA00023125"/>
    </source>
</evidence>
<keyword evidence="2" id="KW-0238">DNA-binding</keyword>
<dbReference type="GO" id="GO:0003700">
    <property type="term" value="F:DNA-binding transcription factor activity"/>
    <property type="evidence" value="ECO:0007669"/>
    <property type="project" value="TreeGrafter"/>
</dbReference>
<dbReference type="InterPro" id="IPR036390">
    <property type="entry name" value="WH_DNA-bd_sf"/>
</dbReference>
<dbReference type="SUPFAM" id="SSF55781">
    <property type="entry name" value="GAF domain-like"/>
    <property type="match status" value="1"/>
</dbReference>
<dbReference type="SMART" id="SM00346">
    <property type="entry name" value="HTH_ICLR"/>
    <property type="match status" value="1"/>
</dbReference>
<dbReference type="PROSITE" id="PS51077">
    <property type="entry name" value="HTH_ICLR"/>
    <property type="match status" value="1"/>
</dbReference>
<dbReference type="SUPFAM" id="SSF46785">
    <property type="entry name" value="Winged helix' DNA-binding domain"/>
    <property type="match status" value="1"/>
</dbReference>
<evidence type="ECO:0000313" key="7">
    <source>
        <dbReference type="Proteomes" id="UP000282741"/>
    </source>
</evidence>
<dbReference type="EMBL" id="CP024172">
    <property type="protein sequence ID" value="AZW15956.1"/>
    <property type="molecule type" value="Genomic_DNA"/>
</dbReference>
<dbReference type="PANTHER" id="PTHR30136:SF24">
    <property type="entry name" value="HTH-TYPE TRANSCRIPTIONAL REPRESSOR ALLR"/>
    <property type="match status" value="1"/>
</dbReference>
<dbReference type="Pfam" id="PF01614">
    <property type="entry name" value="IclR_C"/>
    <property type="match status" value="1"/>
</dbReference>
<evidence type="ECO:0000256" key="1">
    <source>
        <dbReference type="ARBA" id="ARBA00023015"/>
    </source>
</evidence>
<dbReference type="InterPro" id="IPR036388">
    <property type="entry name" value="WH-like_DNA-bd_sf"/>
</dbReference>
<accession>A0AAN1VEL8</accession>
<evidence type="ECO:0000259" key="4">
    <source>
        <dbReference type="PROSITE" id="PS51077"/>
    </source>
</evidence>
<dbReference type="Pfam" id="PF09339">
    <property type="entry name" value="HTH_IclR"/>
    <property type="match status" value="1"/>
</dbReference>
<dbReference type="GO" id="GO:0045892">
    <property type="term" value="P:negative regulation of DNA-templated transcription"/>
    <property type="evidence" value="ECO:0007669"/>
    <property type="project" value="TreeGrafter"/>
</dbReference>
<protein>
    <submittedName>
        <fullName evidence="6">IclR family transcriptional regulator</fullName>
    </submittedName>
</protein>
<evidence type="ECO:0000256" key="3">
    <source>
        <dbReference type="ARBA" id="ARBA00023163"/>
    </source>
</evidence>
<dbReference type="InterPro" id="IPR005471">
    <property type="entry name" value="Tscrpt_reg_IclR_N"/>
</dbReference>
<keyword evidence="3" id="KW-0804">Transcription</keyword>
<keyword evidence="1" id="KW-0805">Transcription regulation</keyword>
<dbReference type="InterPro" id="IPR014757">
    <property type="entry name" value="Tscrpt_reg_IclR_C"/>
</dbReference>
<organism evidence="6 7">
    <name type="scientific">Bordetella hinzii</name>
    <dbReference type="NCBI Taxonomy" id="103855"/>
    <lineage>
        <taxon>Bacteria</taxon>
        <taxon>Pseudomonadati</taxon>
        <taxon>Pseudomonadota</taxon>
        <taxon>Betaproteobacteria</taxon>
        <taxon>Burkholderiales</taxon>
        <taxon>Alcaligenaceae</taxon>
        <taxon>Bordetella</taxon>
    </lineage>
</organism>
<dbReference type="Gene3D" id="1.10.10.10">
    <property type="entry name" value="Winged helix-like DNA-binding domain superfamily/Winged helix DNA-binding domain"/>
    <property type="match status" value="1"/>
</dbReference>
<name>A0AAN1VEL8_9BORD</name>
<feature type="domain" description="IclR-ED" evidence="5">
    <location>
        <begin position="80"/>
        <end position="275"/>
    </location>
</feature>
<evidence type="ECO:0000259" key="5">
    <source>
        <dbReference type="PROSITE" id="PS51078"/>
    </source>
</evidence>
<proteinExistence type="predicted"/>
<dbReference type="InterPro" id="IPR050707">
    <property type="entry name" value="HTH_MetabolicPath_Reg"/>
</dbReference>
<dbReference type="Proteomes" id="UP000282741">
    <property type="component" value="Chromosome"/>
</dbReference>
<feature type="domain" description="HTH iclR-type" evidence="4">
    <location>
        <begin position="25"/>
        <end position="86"/>
    </location>
</feature>
<evidence type="ECO:0000313" key="6">
    <source>
        <dbReference type="EMBL" id="AZW15956.1"/>
    </source>
</evidence>